<dbReference type="OrthoDB" id="10353807at2759"/>
<dbReference type="Proteomes" id="UP000507470">
    <property type="component" value="Unassembled WGS sequence"/>
</dbReference>
<gene>
    <name evidence="1" type="ORF">MCOR_3427</name>
</gene>
<dbReference type="AlphaFoldDB" id="A0A6J8A4Y2"/>
<dbReference type="EMBL" id="CACVKT020000584">
    <property type="protein sequence ID" value="CAC5361208.1"/>
    <property type="molecule type" value="Genomic_DNA"/>
</dbReference>
<proteinExistence type="predicted"/>
<name>A0A6J8A4Y2_MYTCO</name>
<sequence length="224" mass="25269">MRDQDDDKDIISVSCVDDANVDKEETNNTHKQGDLSIFVRDEHDTLLLDVKLTILSCNRRILKIDSPNGIQLGYVKKGRFSAYEICDANHHSLLNFDMKSKNHEYKAEVTDTKNGNKIAVIKQREIESDILSFQINYKSASTTLQKVLIMVAGISEIQQQQENELCSLARYALFLLAFVIMACLKGKAGKIGEFVDKWGDCIGFMSTIPCTIFENLNGFCDICQ</sequence>
<organism evidence="1 2">
    <name type="scientific">Mytilus coruscus</name>
    <name type="common">Sea mussel</name>
    <dbReference type="NCBI Taxonomy" id="42192"/>
    <lineage>
        <taxon>Eukaryota</taxon>
        <taxon>Metazoa</taxon>
        <taxon>Spiralia</taxon>
        <taxon>Lophotrochozoa</taxon>
        <taxon>Mollusca</taxon>
        <taxon>Bivalvia</taxon>
        <taxon>Autobranchia</taxon>
        <taxon>Pteriomorphia</taxon>
        <taxon>Mytilida</taxon>
        <taxon>Mytiloidea</taxon>
        <taxon>Mytilidae</taxon>
        <taxon>Mytilinae</taxon>
        <taxon>Mytilus</taxon>
    </lineage>
</organism>
<protein>
    <submittedName>
        <fullName evidence="1">Uncharacterized protein</fullName>
    </submittedName>
</protein>
<evidence type="ECO:0000313" key="2">
    <source>
        <dbReference type="Proteomes" id="UP000507470"/>
    </source>
</evidence>
<accession>A0A6J8A4Y2</accession>
<reference evidence="1 2" key="1">
    <citation type="submission" date="2020-06" db="EMBL/GenBank/DDBJ databases">
        <authorList>
            <person name="Li R."/>
            <person name="Bekaert M."/>
        </authorList>
    </citation>
    <scope>NUCLEOTIDE SEQUENCE [LARGE SCALE GENOMIC DNA]</scope>
    <source>
        <strain evidence="2">wild</strain>
    </source>
</reference>
<evidence type="ECO:0000313" key="1">
    <source>
        <dbReference type="EMBL" id="CAC5361208.1"/>
    </source>
</evidence>
<keyword evidence="2" id="KW-1185">Reference proteome</keyword>